<dbReference type="AlphaFoldDB" id="A0A8S4C4P0"/>
<dbReference type="Proteomes" id="UP000837675">
    <property type="component" value="Unassembled WGS sequence"/>
</dbReference>
<comment type="caution">
    <text evidence="2">The sequence shown here is derived from an EMBL/GenBank/DDBJ whole genome shotgun (WGS) entry which is preliminary data.</text>
</comment>
<accession>A0A8S4C4P0</accession>
<protein>
    <submittedName>
        <fullName evidence="2">Transposase</fullName>
    </submittedName>
</protein>
<keyword evidence="1" id="KW-0472">Membrane</keyword>
<keyword evidence="1" id="KW-0812">Transmembrane</keyword>
<evidence type="ECO:0000313" key="2">
    <source>
        <dbReference type="EMBL" id="CAG7591396.1"/>
    </source>
</evidence>
<gene>
    <name evidence="2" type="ORF">MHYMCMPASI_00435</name>
</gene>
<keyword evidence="1" id="KW-1133">Transmembrane helix</keyword>
<name>A0A8S4C4P0_9ACAR</name>
<feature type="non-terminal residue" evidence="2">
    <location>
        <position position="1"/>
    </location>
</feature>
<reference evidence="2" key="1">
    <citation type="submission" date="2021-06" db="EMBL/GenBank/DDBJ databases">
        <authorList>
            <person name="Nardi T."/>
            <person name="Nardi T."/>
        </authorList>
    </citation>
    <scope>NUCLEOTIDE SEQUENCE</scope>
</reference>
<dbReference type="EMBL" id="CAJVAF010000182">
    <property type="protein sequence ID" value="CAG7591396.1"/>
    <property type="molecule type" value="Genomic_DNA"/>
</dbReference>
<feature type="transmembrane region" description="Helical" evidence="1">
    <location>
        <begin position="31"/>
        <end position="51"/>
    </location>
</feature>
<sequence length="57" mass="6608">VINEYGEIQKVVFTAGNVDDRVVVPNITKRLTGLIFVDISSNIFLIIYIRVEISYWY</sequence>
<evidence type="ECO:0000256" key="1">
    <source>
        <dbReference type="SAM" id="Phobius"/>
    </source>
</evidence>
<evidence type="ECO:0000313" key="3">
    <source>
        <dbReference type="Proteomes" id="UP000837675"/>
    </source>
</evidence>
<organism evidence="2 3">
    <name type="scientific">Hyalomma marginatum</name>
    <dbReference type="NCBI Taxonomy" id="34627"/>
    <lineage>
        <taxon>Eukaryota</taxon>
        <taxon>Metazoa</taxon>
        <taxon>Ecdysozoa</taxon>
        <taxon>Arthropoda</taxon>
        <taxon>Chelicerata</taxon>
        <taxon>Arachnida</taxon>
        <taxon>Acari</taxon>
        <taxon>Parasitiformes</taxon>
        <taxon>Ixodida</taxon>
        <taxon>Ixodoidea</taxon>
        <taxon>Ixodidae</taxon>
        <taxon>Hyalomminae</taxon>
        <taxon>Hyalomma</taxon>
    </lineage>
</organism>
<proteinExistence type="predicted"/>
<keyword evidence="3" id="KW-1185">Reference proteome</keyword>